<evidence type="ECO:0000256" key="7">
    <source>
        <dbReference type="ARBA" id="ARBA00022741"/>
    </source>
</evidence>
<comment type="similarity">
    <text evidence="4 9">Belongs to the SurE nucleotidase family.</text>
</comment>
<evidence type="ECO:0000256" key="9">
    <source>
        <dbReference type="HAMAP-Rule" id="MF_00060"/>
    </source>
</evidence>
<comment type="cofactor">
    <cofactor evidence="9">
        <name>a divalent metal cation</name>
        <dbReference type="ChEBI" id="CHEBI:60240"/>
    </cofactor>
    <text evidence="9">Binds 1 divalent metal cation per subunit.</text>
</comment>
<evidence type="ECO:0000313" key="11">
    <source>
        <dbReference type="EMBL" id="QJE72715.1"/>
    </source>
</evidence>
<dbReference type="InterPro" id="IPR036523">
    <property type="entry name" value="SurE-like_sf"/>
</dbReference>
<feature type="binding site" evidence="9">
    <location>
        <position position="48"/>
    </location>
    <ligand>
        <name>a divalent metal cation</name>
        <dbReference type="ChEBI" id="CHEBI:60240"/>
    </ligand>
</feature>
<dbReference type="PANTHER" id="PTHR30457">
    <property type="entry name" value="5'-NUCLEOTIDASE SURE"/>
    <property type="match status" value="1"/>
</dbReference>
<keyword evidence="5 9" id="KW-0963">Cytoplasm</keyword>
<dbReference type="Pfam" id="PF01975">
    <property type="entry name" value="SurE"/>
    <property type="match status" value="1"/>
</dbReference>
<evidence type="ECO:0000259" key="10">
    <source>
        <dbReference type="Pfam" id="PF01975"/>
    </source>
</evidence>
<dbReference type="PANTHER" id="PTHR30457:SF12">
    <property type="entry name" value="5'_3'-NUCLEOTIDASE SURE"/>
    <property type="match status" value="1"/>
</dbReference>
<keyword evidence="8 9" id="KW-0378">Hydrolase</keyword>
<dbReference type="NCBIfam" id="NF001490">
    <property type="entry name" value="PRK00346.1-4"/>
    <property type="match status" value="1"/>
</dbReference>
<keyword evidence="6 9" id="KW-0479">Metal-binding</keyword>
<comment type="cofactor">
    <cofactor evidence="2">
        <name>Mg(2+)</name>
        <dbReference type="ChEBI" id="CHEBI:18420"/>
    </cofactor>
</comment>
<feature type="binding site" evidence="9">
    <location>
        <position position="101"/>
    </location>
    <ligand>
        <name>a divalent metal cation</name>
        <dbReference type="ChEBI" id="CHEBI:60240"/>
    </ligand>
</feature>
<dbReference type="KEGG" id="acru:HHL28_06060"/>
<dbReference type="GO" id="GO:0008253">
    <property type="term" value="F:5'-nucleotidase activity"/>
    <property type="evidence" value="ECO:0007669"/>
    <property type="project" value="UniProtKB-UniRule"/>
</dbReference>
<sequence length="258" mass="28402">MAEFDFTGARILVSNDDGIHAAGLGVLEKIARTLTEDVWVVAPEQEQSGASHSLTMHRPLRLKQVGDRRYTVDGTPTDCVLLAINHLLADRKPTLVLSGVNHGNNIGEDITYSGTIACAMEATLLGVRAIAFSQRIEGDRPLSWDVAERFGPEVVRKAMSVDWPRHVLVNVNFPAVAPEEVTGIQVVRHGNRKIGDELDERIDPRGRRYFWIGPVRGEAEVPADTDVHVVSHGGISVTPIYLDLTHYAAMDRLREAFA</sequence>
<dbReference type="EC" id="3.1.3.5" evidence="9"/>
<comment type="subcellular location">
    <subcellularLocation>
        <location evidence="3 9">Cytoplasm</location>
    </subcellularLocation>
</comment>
<dbReference type="Gene3D" id="3.40.1210.10">
    <property type="entry name" value="Survival protein SurE-like phosphatase/nucleotidase"/>
    <property type="match status" value="1"/>
</dbReference>
<accession>A0A858R5Q5</accession>
<evidence type="ECO:0000256" key="6">
    <source>
        <dbReference type="ARBA" id="ARBA00022723"/>
    </source>
</evidence>
<dbReference type="FunFam" id="3.40.1210.10:FF:000001">
    <property type="entry name" value="5'/3'-nucleotidase SurE"/>
    <property type="match status" value="1"/>
</dbReference>
<feature type="binding site" evidence="9">
    <location>
        <position position="16"/>
    </location>
    <ligand>
        <name>a divalent metal cation</name>
        <dbReference type="ChEBI" id="CHEBI:60240"/>
    </ligand>
</feature>
<dbReference type="GO" id="GO:0000166">
    <property type="term" value="F:nucleotide binding"/>
    <property type="evidence" value="ECO:0007669"/>
    <property type="project" value="UniProtKB-KW"/>
</dbReference>
<evidence type="ECO:0000256" key="3">
    <source>
        <dbReference type="ARBA" id="ARBA00004496"/>
    </source>
</evidence>
<dbReference type="HAMAP" id="MF_00060">
    <property type="entry name" value="SurE"/>
    <property type="match status" value="1"/>
</dbReference>
<keyword evidence="7 9" id="KW-0547">Nucleotide-binding</keyword>
<dbReference type="Proteomes" id="UP000501891">
    <property type="component" value="Chromosome"/>
</dbReference>
<dbReference type="AlphaFoldDB" id="A0A858R5Q5"/>
<evidence type="ECO:0000256" key="4">
    <source>
        <dbReference type="ARBA" id="ARBA00011062"/>
    </source>
</evidence>
<organism evidence="11 12">
    <name type="scientific">Aerophototrophica crusticola</name>
    <dbReference type="NCBI Taxonomy" id="1709002"/>
    <lineage>
        <taxon>Bacteria</taxon>
        <taxon>Pseudomonadati</taxon>
        <taxon>Pseudomonadota</taxon>
        <taxon>Alphaproteobacteria</taxon>
        <taxon>Rhodospirillales</taxon>
        <taxon>Rhodospirillaceae</taxon>
        <taxon>Aerophototrophica</taxon>
    </lineage>
</organism>
<gene>
    <name evidence="9 11" type="primary">surE</name>
    <name evidence="11" type="ORF">HHL28_06060</name>
</gene>
<protein>
    <recommendedName>
        <fullName evidence="9">5'-nucleotidase SurE</fullName>
        <ecNumber evidence="9">3.1.3.5</ecNumber>
    </recommendedName>
    <alternativeName>
        <fullName evidence="9">Nucleoside 5'-monophosphate phosphohydrolase</fullName>
    </alternativeName>
</protein>
<dbReference type="GO" id="GO:0046872">
    <property type="term" value="F:metal ion binding"/>
    <property type="evidence" value="ECO:0007669"/>
    <property type="project" value="UniProtKB-UniRule"/>
</dbReference>
<keyword evidence="12" id="KW-1185">Reference proteome</keyword>
<evidence type="ECO:0000256" key="1">
    <source>
        <dbReference type="ARBA" id="ARBA00000815"/>
    </source>
</evidence>
<proteinExistence type="inferred from homology"/>
<comment type="catalytic activity">
    <reaction evidence="1 9">
        <text>a ribonucleoside 5'-phosphate + H2O = a ribonucleoside + phosphate</text>
        <dbReference type="Rhea" id="RHEA:12484"/>
        <dbReference type="ChEBI" id="CHEBI:15377"/>
        <dbReference type="ChEBI" id="CHEBI:18254"/>
        <dbReference type="ChEBI" id="CHEBI:43474"/>
        <dbReference type="ChEBI" id="CHEBI:58043"/>
        <dbReference type="EC" id="3.1.3.5"/>
    </reaction>
</comment>
<dbReference type="SUPFAM" id="SSF64167">
    <property type="entry name" value="SurE-like"/>
    <property type="match status" value="1"/>
</dbReference>
<comment type="function">
    <text evidence="9">Nucleotidase that shows phosphatase activity on nucleoside 5'-monophosphates.</text>
</comment>
<evidence type="ECO:0000256" key="5">
    <source>
        <dbReference type="ARBA" id="ARBA00022490"/>
    </source>
</evidence>
<dbReference type="InterPro" id="IPR002828">
    <property type="entry name" value="SurE-like_Pase/nucleotidase"/>
</dbReference>
<evidence type="ECO:0000256" key="8">
    <source>
        <dbReference type="ARBA" id="ARBA00022801"/>
    </source>
</evidence>
<feature type="binding site" evidence="9">
    <location>
        <position position="17"/>
    </location>
    <ligand>
        <name>a divalent metal cation</name>
        <dbReference type="ChEBI" id="CHEBI:60240"/>
    </ligand>
</feature>
<feature type="domain" description="Survival protein SurE-like phosphatase/nucleotidase" evidence="10">
    <location>
        <begin position="11"/>
        <end position="194"/>
    </location>
</feature>
<dbReference type="GO" id="GO:0004309">
    <property type="term" value="F:exopolyphosphatase activity"/>
    <property type="evidence" value="ECO:0007669"/>
    <property type="project" value="TreeGrafter"/>
</dbReference>
<name>A0A858R5Q5_9PROT</name>
<dbReference type="GO" id="GO:0008254">
    <property type="term" value="F:3'-nucleotidase activity"/>
    <property type="evidence" value="ECO:0007669"/>
    <property type="project" value="TreeGrafter"/>
</dbReference>
<evidence type="ECO:0000256" key="2">
    <source>
        <dbReference type="ARBA" id="ARBA00001946"/>
    </source>
</evidence>
<dbReference type="NCBIfam" id="TIGR00087">
    <property type="entry name" value="surE"/>
    <property type="match status" value="1"/>
</dbReference>
<dbReference type="InterPro" id="IPR030048">
    <property type="entry name" value="SurE"/>
</dbReference>
<reference evidence="11" key="1">
    <citation type="submission" date="2020-04" db="EMBL/GenBank/DDBJ databases">
        <title>A desert anoxygenic phototrophic bacterium fixes CO2 using RubisCO under aerobic conditions.</title>
        <authorList>
            <person name="Tang K."/>
        </authorList>
    </citation>
    <scope>NUCLEOTIDE SEQUENCE [LARGE SCALE GENOMIC DNA]</scope>
    <source>
        <strain evidence="11">MIMtkB3</strain>
    </source>
</reference>
<dbReference type="EMBL" id="CP051775">
    <property type="protein sequence ID" value="QJE72715.1"/>
    <property type="molecule type" value="Genomic_DNA"/>
</dbReference>
<evidence type="ECO:0000313" key="12">
    <source>
        <dbReference type="Proteomes" id="UP000501891"/>
    </source>
</evidence>
<dbReference type="GO" id="GO:0005737">
    <property type="term" value="C:cytoplasm"/>
    <property type="evidence" value="ECO:0007669"/>
    <property type="project" value="UniProtKB-SubCell"/>
</dbReference>